<evidence type="ECO:0000256" key="1">
    <source>
        <dbReference type="SAM" id="Phobius"/>
    </source>
</evidence>
<keyword evidence="1" id="KW-1133">Transmembrane helix</keyword>
<keyword evidence="1" id="KW-0472">Membrane</keyword>
<name>A0A7C3W8U5_9BACT</name>
<reference evidence="2" key="1">
    <citation type="journal article" date="2020" name="mSystems">
        <title>Genome- and Community-Level Interaction Insights into Carbon Utilization and Element Cycling Functions of Hydrothermarchaeota in Hydrothermal Sediment.</title>
        <authorList>
            <person name="Zhou Z."/>
            <person name="Liu Y."/>
            <person name="Xu W."/>
            <person name="Pan J."/>
            <person name="Luo Z.H."/>
            <person name="Li M."/>
        </authorList>
    </citation>
    <scope>NUCLEOTIDE SEQUENCE [LARGE SCALE GENOMIC DNA]</scope>
    <source>
        <strain evidence="2">SpSt-413</strain>
    </source>
</reference>
<dbReference type="EMBL" id="DSRP01000263">
    <property type="protein sequence ID" value="HGG92061.1"/>
    <property type="molecule type" value="Genomic_DNA"/>
</dbReference>
<protein>
    <submittedName>
        <fullName evidence="2">Uncharacterized protein</fullName>
    </submittedName>
</protein>
<feature type="transmembrane region" description="Helical" evidence="1">
    <location>
        <begin position="32"/>
        <end position="51"/>
    </location>
</feature>
<accession>A0A7C3W8U5</accession>
<comment type="caution">
    <text evidence="2">The sequence shown here is derived from an EMBL/GenBank/DDBJ whole genome shotgun (WGS) entry which is preliminary data.</text>
</comment>
<sequence length="132" mass="14179">MLGLEKRVDAIRQAQGIEGNEPQGPVKNTANMGVMLALIGILAAVVVYIAVEGKYSGIINSYNERMAAMEAKVAEAANAPRDMARKVIVASTLGEMSQKVNQLKGQLPAPDQQDKLGKIDEMLKSLQQDVSK</sequence>
<gene>
    <name evidence="2" type="ORF">ENR59_03825</name>
</gene>
<organism evidence="2">
    <name type="scientific">Fundidesulfovibrio putealis</name>
    <dbReference type="NCBI Taxonomy" id="270496"/>
    <lineage>
        <taxon>Bacteria</taxon>
        <taxon>Pseudomonadati</taxon>
        <taxon>Thermodesulfobacteriota</taxon>
        <taxon>Desulfovibrionia</taxon>
        <taxon>Desulfovibrionales</taxon>
        <taxon>Desulfovibrionaceae</taxon>
        <taxon>Fundidesulfovibrio</taxon>
    </lineage>
</organism>
<keyword evidence="1" id="KW-0812">Transmembrane</keyword>
<dbReference type="AlphaFoldDB" id="A0A7C3W8U5"/>
<proteinExistence type="predicted"/>
<evidence type="ECO:0000313" key="2">
    <source>
        <dbReference type="EMBL" id="HGG92061.1"/>
    </source>
</evidence>